<dbReference type="AlphaFoldDB" id="A0A5B0G5F8"/>
<name>A0A5B0G5F8_9BURK</name>
<gene>
    <name evidence="2" type="ORF">FVF58_47540</name>
</gene>
<organism evidence="2 3">
    <name type="scientific">Paraburkholderia panacisoli</name>
    <dbReference type="NCBI Taxonomy" id="2603818"/>
    <lineage>
        <taxon>Bacteria</taxon>
        <taxon>Pseudomonadati</taxon>
        <taxon>Pseudomonadota</taxon>
        <taxon>Betaproteobacteria</taxon>
        <taxon>Burkholderiales</taxon>
        <taxon>Burkholderiaceae</taxon>
        <taxon>Paraburkholderia</taxon>
    </lineage>
</organism>
<proteinExistence type="predicted"/>
<dbReference type="EMBL" id="VTUZ01000072">
    <property type="protein sequence ID" value="KAA0997821.1"/>
    <property type="molecule type" value="Genomic_DNA"/>
</dbReference>
<accession>A0A5B0G5F8</accession>
<evidence type="ECO:0000256" key="1">
    <source>
        <dbReference type="SAM" id="Coils"/>
    </source>
</evidence>
<keyword evidence="3" id="KW-1185">Reference proteome</keyword>
<comment type="caution">
    <text evidence="2">The sequence shown here is derived from an EMBL/GenBank/DDBJ whole genome shotgun (WGS) entry which is preliminary data.</text>
</comment>
<dbReference type="RefSeq" id="WP_149676450.1">
    <property type="nucleotide sequence ID" value="NZ_VTUZ01000072.1"/>
</dbReference>
<protein>
    <submittedName>
        <fullName evidence="2">Uncharacterized protein</fullName>
    </submittedName>
</protein>
<keyword evidence="1" id="KW-0175">Coiled coil</keyword>
<evidence type="ECO:0000313" key="2">
    <source>
        <dbReference type="EMBL" id="KAA0997821.1"/>
    </source>
</evidence>
<sequence length="63" mass="7262">MKDRYEKAPVGAFEQMKSTIEEIEEDIGALEEEGHHASAEMRRKVEKLRVQFAALTGERVDDR</sequence>
<dbReference type="Proteomes" id="UP000325273">
    <property type="component" value="Unassembled WGS sequence"/>
</dbReference>
<feature type="coiled-coil region" evidence="1">
    <location>
        <begin position="13"/>
        <end position="40"/>
    </location>
</feature>
<reference evidence="2 3" key="1">
    <citation type="submission" date="2019-08" db="EMBL/GenBank/DDBJ databases">
        <title>Paraburkholderia sp. DCY113.</title>
        <authorList>
            <person name="Kang J."/>
        </authorList>
    </citation>
    <scope>NUCLEOTIDE SEQUENCE [LARGE SCALE GENOMIC DNA]</scope>
    <source>
        <strain evidence="2 3">DCY113</strain>
    </source>
</reference>
<evidence type="ECO:0000313" key="3">
    <source>
        <dbReference type="Proteomes" id="UP000325273"/>
    </source>
</evidence>